<reference evidence="4 5" key="1">
    <citation type="journal article" date="2016" name="Nat. Commun.">
        <title>Thousands of microbial genomes shed light on interconnected biogeochemical processes in an aquifer system.</title>
        <authorList>
            <person name="Anantharaman K."/>
            <person name="Brown C.T."/>
            <person name="Hug L.A."/>
            <person name="Sharon I."/>
            <person name="Castelle C.J."/>
            <person name="Probst A.J."/>
            <person name="Thomas B.C."/>
            <person name="Singh A."/>
            <person name="Wilkins M.J."/>
            <person name="Karaoz U."/>
            <person name="Brodie E.L."/>
            <person name="Williams K.H."/>
            <person name="Hubbard S.S."/>
            <person name="Banfield J.F."/>
        </authorList>
    </citation>
    <scope>NUCLEOTIDE SEQUENCE [LARGE SCALE GENOMIC DNA]</scope>
</reference>
<gene>
    <name evidence="4" type="ORF">A2074_02330</name>
</gene>
<evidence type="ECO:0000313" key="5">
    <source>
        <dbReference type="Proteomes" id="UP000178086"/>
    </source>
</evidence>
<dbReference type="AlphaFoldDB" id="A0A1F2UKW3"/>
<dbReference type="Pfam" id="PF03963">
    <property type="entry name" value="FlgD"/>
    <property type="match status" value="1"/>
</dbReference>
<keyword evidence="2" id="KW-1005">Bacterial flagellum biogenesis</keyword>
<name>A0A1F2UKW3_9ACTN</name>
<protein>
    <recommendedName>
        <fullName evidence="3">FlgD Tudor-like domain-containing protein</fullName>
    </recommendedName>
</protein>
<proteinExistence type="inferred from homology"/>
<evidence type="ECO:0000259" key="3">
    <source>
        <dbReference type="Pfam" id="PF13861"/>
    </source>
</evidence>
<dbReference type="InterPro" id="IPR005648">
    <property type="entry name" value="FlgD"/>
</dbReference>
<dbReference type="Pfam" id="PF13861">
    <property type="entry name" value="FLgD_tudor"/>
    <property type="match status" value="1"/>
</dbReference>
<feature type="domain" description="FlgD Tudor-like" evidence="3">
    <location>
        <begin position="82"/>
        <end position="132"/>
    </location>
</feature>
<accession>A0A1F2UKW3</accession>
<evidence type="ECO:0000256" key="1">
    <source>
        <dbReference type="ARBA" id="ARBA00010577"/>
    </source>
</evidence>
<comment type="caution">
    <text evidence="4">The sequence shown here is derived from an EMBL/GenBank/DDBJ whole genome shotgun (WGS) entry which is preliminary data.</text>
</comment>
<sequence>MAVGAVYQASSTGVESGQNKTMTLGDGLGKDSFLQLLITQMQHQDPLEPVKDTEYIAQLAQFNSLEQMQNLNDKFDKMLKWSQMTQASSLIGKEVDGVTLDGTISGAVKEVRYVEGEPKLVVGKTQLSLSEIARIYEKAAQVPIANTNAYHEKADELPITDASA</sequence>
<organism evidence="4 5">
    <name type="scientific">Candidatus Aquicultor primus</name>
    <dbReference type="NCBI Taxonomy" id="1797195"/>
    <lineage>
        <taxon>Bacteria</taxon>
        <taxon>Bacillati</taxon>
        <taxon>Actinomycetota</taxon>
        <taxon>Candidatus Aquicultoria</taxon>
        <taxon>Candidatus Aquicultorales</taxon>
        <taxon>Candidatus Aquicultoraceae</taxon>
        <taxon>Candidatus Aquicultor</taxon>
    </lineage>
</organism>
<dbReference type="InterPro" id="IPR025963">
    <property type="entry name" value="FLgD_Tudor"/>
</dbReference>
<evidence type="ECO:0000256" key="2">
    <source>
        <dbReference type="ARBA" id="ARBA00022795"/>
    </source>
</evidence>
<comment type="similarity">
    <text evidence="1">Belongs to the FlgD family.</text>
</comment>
<evidence type="ECO:0000313" key="4">
    <source>
        <dbReference type="EMBL" id="OFW33631.1"/>
    </source>
</evidence>
<dbReference type="Proteomes" id="UP000178086">
    <property type="component" value="Unassembled WGS sequence"/>
</dbReference>
<dbReference type="EMBL" id="MELI01000062">
    <property type="protein sequence ID" value="OFW33631.1"/>
    <property type="molecule type" value="Genomic_DNA"/>
</dbReference>
<dbReference type="GO" id="GO:0044781">
    <property type="term" value="P:bacterial-type flagellum organization"/>
    <property type="evidence" value="ECO:0007669"/>
    <property type="project" value="UniProtKB-KW"/>
</dbReference>